<accession>A0A2R3QWT5</accession>
<evidence type="ECO:0000313" key="2">
    <source>
        <dbReference type="Proteomes" id="UP000238327"/>
    </source>
</evidence>
<protein>
    <submittedName>
        <fullName evidence="1">Uncharacterized protein</fullName>
    </submittedName>
</protein>
<sequence length="170" mass="18650">MGLLALTSISALGEERTPVDSILTATWQQFAGEYWPSPLCGKDELTLWSCEAGSRAYAFCSSREVTRTSGYMQYRASRHGKVEFTYPQQKKPPLGSFTYNSFGNGNASIEFSNGGHGYTLVDQLRGASSILVALPSGQGKQIEIACGGNQTLQLNYTMRLMYDAGIWSDY</sequence>
<gene>
    <name evidence="1" type="ORF">C7A17_02245</name>
</gene>
<organism evidence="1 2">
    <name type="scientific">Ectopseudomonas mendocina</name>
    <name type="common">Pseudomonas mendocina</name>
    <dbReference type="NCBI Taxonomy" id="300"/>
    <lineage>
        <taxon>Bacteria</taxon>
        <taxon>Pseudomonadati</taxon>
        <taxon>Pseudomonadota</taxon>
        <taxon>Gammaproteobacteria</taxon>
        <taxon>Pseudomonadales</taxon>
        <taxon>Pseudomonadaceae</taxon>
        <taxon>Ectopseudomonas</taxon>
    </lineage>
</organism>
<proteinExistence type="predicted"/>
<evidence type="ECO:0000313" key="1">
    <source>
        <dbReference type="EMBL" id="AVO56193.1"/>
    </source>
</evidence>
<dbReference type="AlphaFoldDB" id="A0A2R3QWT5"/>
<reference evidence="1 2" key="1">
    <citation type="submission" date="2018-03" db="EMBL/GenBank/DDBJ databases">
        <title>Complete genome sequence and methylome analysis of Pseudomonas mendocina NEB 698.</title>
        <authorList>
            <person name="Morgan R.D."/>
        </authorList>
    </citation>
    <scope>NUCLEOTIDE SEQUENCE [LARGE SCALE GENOMIC DNA]</scope>
    <source>
        <strain evidence="1 2">NEB698</strain>
    </source>
</reference>
<dbReference type="EMBL" id="CP027657">
    <property type="protein sequence ID" value="AVO56193.1"/>
    <property type="molecule type" value="Genomic_DNA"/>
</dbReference>
<dbReference type="OrthoDB" id="8997932at2"/>
<name>A0A2R3QWT5_ECTME</name>
<dbReference type="Proteomes" id="UP000238327">
    <property type="component" value="Chromosome"/>
</dbReference>
<dbReference type="RefSeq" id="WP_106742683.1">
    <property type="nucleotide sequence ID" value="NZ_CP027657.1"/>
</dbReference>